<name>A0A8S1HFT2_9PELO</name>
<proteinExistence type="inferred from homology"/>
<dbReference type="GO" id="GO:0016020">
    <property type="term" value="C:membrane"/>
    <property type="evidence" value="ECO:0007669"/>
    <property type="project" value="UniProtKB-SubCell"/>
</dbReference>
<evidence type="ECO:0000256" key="6">
    <source>
        <dbReference type="SAM" id="MobiDB-lite"/>
    </source>
</evidence>
<evidence type="ECO:0000313" key="8">
    <source>
        <dbReference type="EMBL" id="CAD6193832.1"/>
    </source>
</evidence>
<protein>
    <recommendedName>
        <fullName evidence="10">THAP-type domain-containing protein</fullName>
    </recommendedName>
</protein>
<evidence type="ECO:0008006" key="10">
    <source>
        <dbReference type="Google" id="ProtNLM"/>
    </source>
</evidence>
<feature type="transmembrane region" description="Helical" evidence="7">
    <location>
        <begin position="1032"/>
        <end position="1051"/>
    </location>
</feature>
<evidence type="ECO:0000256" key="2">
    <source>
        <dbReference type="ARBA" id="ARBA00010095"/>
    </source>
</evidence>
<feature type="region of interest" description="Disordered" evidence="6">
    <location>
        <begin position="411"/>
        <end position="431"/>
    </location>
</feature>
<evidence type="ECO:0000256" key="3">
    <source>
        <dbReference type="ARBA" id="ARBA00022692"/>
    </source>
</evidence>
<keyword evidence="5 7" id="KW-0472">Membrane</keyword>
<dbReference type="Proteomes" id="UP000835052">
    <property type="component" value="Unassembled WGS sequence"/>
</dbReference>
<comment type="similarity">
    <text evidence="2">Belongs to the cornichon family.</text>
</comment>
<keyword evidence="3 7" id="KW-0812">Transmembrane</keyword>
<dbReference type="Pfam" id="PF03311">
    <property type="entry name" value="Cornichon"/>
    <property type="match status" value="1"/>
</dbReference>
<dbReference type="InterPro" id="IPR003377">
    <property type="entry name" value="Cornichon"/>
</dbReference>
<dbReference type="GO" id="GO:0016192">
    <property type="term" value="P:vesicle-mediated transport"/>
    <property type="evidence" value="ECO:0007669"/>
    <property type="project" value="InterPro"/>
</dbReference>
<evidence type="ECO:0000256" key="1">
    <source>
        <dbReference type="ARBA" id="ARBA00004141"/>
    </source>
</evidence>
<dbReference type="InterPro" id="IPR033466">
    <property type="entry name" value="Cornichon_conserved"/>
</dbReference>
<keyword evidence="9" id="KW-1185">Reference proteome</keyword>
<keyword evidence="4 7" id="KW-1133">Transmembrane helix</keyword>
<dbReference type="EMBL" id="CAJGYM010000039">
    <property type="protein sequence ID" value="CAD6193832.1"/>
    <property type="molecule type" value="Genomic_DNA"/>
</dbReference>
<feature type="transmembrane region" description="Helical" evidence="7">
    <location>
        <begin position="970"/>
        <end position="996"/>
    </location>
</feature>
<comment type="subcellular location">
    <subcellularLocation>
        <location evidence="1">Membrane</location>
        <topology evidence="1">Multi-pass membrane protein</topology>
    </subcellularLocation>
</comment>
<evidence type="ECO:0000256" key="7">
    <source>
        <dbReference type="SAM" id="Phobius"/>
    </source>
</evidence>
<dbReference type="PROSITE" id="PS01340">
    <property type="entry name" value="CORNICHON"/>
    <property type="match status" value="1"/>
</dbReference>
<feature type="transmembrane region" description="Helical" evidence="7">
    <location>
        <begin position="914"/>
        <end position="938"/>
    </location>
</feature>
<sequence length="1054" mass="122734">MTRKRRLSRQDNIENDVKKGDDLYKHKMEDVQETLVEEEVEHYHYEMENVEVFEECIAENDTQHDFVEGQLDIPITMKKRNSIVPRKRRPAAGNQFINYAAPKYYDRYKSQDYARRNDLMKYCHVCRKKVIGKLRVLPGDLKMRKVWILRSNLDADRSAELWLRELACEGSHGGEHTKYFLFDRRPLEGRHTVVEDISFDFDSLVLDCVYCGQQNNLNNMMPVIRNRAKRALWVEALSDGDEEVKTRLQTLLKGGVTRFICDWHMADSTFEINSFGEWRLLKNALPDPSLRECDKMGARTYLVDKPRDVSFWEKDLWKKVDILSAVDHIADSSSSSSSRDKLIEDSFVEIDCETKATSVGKQSKEKAEQKTVACKFEVDDVDVESNAVREIALSRQGQKKQLDFIAGTAGTSNSFEGGNSEDYSDESDAENEAVNKLEEMPYVERFCQVCSRIVDVNSPSEFANLPRTWPFDECRHEKWLELMDWPRDFEDSMRSLWLKRRNESNLSSDGYHFCPINVCQSHLDFRKVGEKMDAWLRTYCVVCEVCLKSESLLVPLPQSQQQRIVWIETLLPQIRNSKTRAKKWSWLRERLTRRKPTKYRMCVFHFSQEAFVEKDNKCVFTGRALPLPLTHDEVVPIPRGPDAVSKCLMCDDWKKQSDMQELRWPNTDSEKVFLTDAIFGADRVYVRRAIDYMTTVKKPILICSYHFPDQMNPFDLIAERRISYGITVECILCSHCEDASGMVPFPSEAAAKTRWLNAMCREPWVHRFLSERLSVEGRHYLCAAHFHKNALRFFPGLGLWKRSGYVPLLACHSEEEKNAVQLLAKNRDEYRPVLIQGLDENGIKPIEYDFVVQYLGEARIKEIEDEIYGLVMSCQKEDDGEVENEVYEEEVFEETTQVFEIPEDLEQSQMAFTFAAFCYLLALIAVGFCVFFAIYTVICVDELRTDYKNPIEQCRNLNQLILPEYLIHGIYSLMFVFSWQLIAILMNLPLALYHIYSYLNRPVMSGPGIYDPTTILNRSVLSSTLRVSWAKLAFYLISFFYYLYAMIYTLVTSS</sequence>
<organism evidence="8 9">
    <name type="scientific">Caenorhabditis auriculariae</name>
    <dbReference type="NCBI Taxonomy" id="2777116"/>
    <lineage>
        <taxon>Eukaryota</taxon>
        <taxon>Metazoa</taxon>
        <taxon>Ecdysozoa</taxon>
        <taxon>Nematoda</taxon>
        <taxon>Chromadorea</taxon>
        <taxon>Rhabditida</taxon>
        <taxon>Rhabditina</taxon>
        <taxon>Rhabditomorpha</taxon>
        <taxon>Rhabditoidea</taxon>
        <taxon>Rhabditidae</taxon>
        <taxon>Peloderinae</taxon>
        <taxon>Caenorhabditis</taxon>
    </lineage>
</organism>
<gene>
    <name evidence="8" type="ORF">CAUJ_LOCUS9751</name>
</gene>
<dbReference type="SMART" id="SM01398">
    <property type="entry name" value="Cornichon"/>
    <property type="match status" value="1"/>
</dbReference>
<dbReference type="OrthoDB" id="434393at2759"/>
<dbReference type="AlphaFoldDB" id="A0A8S1HFT2"/>
<reference evidence="8" key="1">
    <citation type="submission" date="2020-10" db="EMBL/GenBank/DDBJ databases">
        <authorList>
            <person name="Kikuchi T."/>
        </authorList>
    </citation>
    <scope>NUCLEOTIDE SEQUENCE</scope>
    <source>
        <strain evidence="8">NKZ352</strain>
    </source>
</reference>
<comment type="caution">
    <text evidence="8">The sequence shown here is derived from an EMBL/GenBank/DDBJ whole genome shotgun (WGS) entry which is preliminary data.</text>
</comment>
<feature type="compositionally biased region" description="Acidic residues" evidence="6">
    <location>
        <begin position="422"/>
        <end position="431"/>
    </location>
</feature>
<accession>A0A8S1HFT2</accession>
<evidence type="ECO:0000313" key="9">
    <source>
        <dbReference type="Proteomes" id="UP000835052"/>
    </source>
</evidence>
<evidence type="ECO:0000256" key="4">
    <source>
        <dbReference type="ARBA" id="ARBA00022989"/>
    </source>
</evidence>
<evidence type="ECO:0000256" key="5">
    <source>
        <dbReference type="ARBA" id="ARBA00023136"/>
    </source>
</evidence>
<dbReference type="PANTHER" id="PTHR12290">
    <property type="entry name" value="CORNICHON-RELATED"/>
    <property type="match status" value="1"/>
</dbReference>